<name>A0A8X7MVG9_9BASI</name>
<sequence>MGGGGGGNDGIPTSSADSASVFDTSLGCGCCCDALPALGLGVRSASVFAGMHASDTQPADLFAADTAALGLPPDEEDEDQARFQDGLGVGGDLTISCGQTSWDMASSSFRLFPVPPNGGSVPGHQAATRIRDRTASDHGVTFSFSGGSFERLGQSFDDAGHGLLVEDERDEALVVFASGEVRHRRCCRL</sequence>
<evidence type="ECO:0000313" key="2">
    <source>
        <dbReference type="Proteomes" id="UP000077684"/>
    </source>
</evidence>
<gene>
    <name evidence="1" type="ORF">A4X06_0g2946</name>
</gene>
<protein>
    <submittedName>
        <fullName evidence="1">Uncharacterized protein</fullName>
    </submittedName>
</protein>
<dbReference type="EMBL" id="LWDE02000249">
    <property type="protein sequence ID" value="KAE8250052.1"/>
    <property type="molecule type" value="Genomic_DNA"/>
</dbReference>
<evidence type="ECO:0000313" key="1">
    <source>
        <dbReference type="EMBL" id="KAE8250052.1"/>
    </source>
</evidence>
<organism evidence="1 2">
    <name type="scientific">Tilletia controversa</name>
    <name type="common">dwarf bunt fungus</name>
    <dbReference type="NCBI Taxonomy" id="13291"/>
    <lineage>
        <taxon>Eukaryota</taxon>
        <taxon>Fungi</taxon>
        <taxon>Dikarya</taxon>
        <taxon>Basidiomycota</taxon>
        <taxon>Ustilaginomycotina</taxon>
        <taxon>Exobasidiomycetes</taxon>
        <taxon>Tilletiales</taxon>
        <taxon>Tilletiaceae</taxon>
        <taxon>Tilletia</taxon>
    </lineage>
</organism>
<comment type="caution">
    <text evidence="1">The sequence shown here is derived from an EMBL/GenBank/DDBJ whole genome shotgun (WGS) entry which is preliminary data.</text>
</comment>
<proteinExistence type="predicted"/>
<keyword evidence="2" id="KW-1185">Reference proteome</keyword>
<dbReference type="Proteomes" id="UP000077684">
    <property type="component" value="Unassembled WGS sequence"/>
</dbReference>
<reference evidence="1" key="1">
    <citation type="submission" date="2016-04" db="EMBL/GenBank/DDBJ databases">
        <authorList>
            <person name="Nguyen H.D."/>
            <person name="Samba Siva P."/>
            <person name="Cullis J."/>
            <person name="Levesque C.A."/>
            <person name="Hambleton S."/>
        </authorList>
    </citation>
    <scope>NUCLEOTIDE SEQUENCE</scope>
    <source>
        <strain evidence="1">DAOMC 236426</strain>
    </source>
</reference>
<accession>A0A8X7MVG9</accession>
<dbReference type="AlphaFoldDB" id="A0A8X7MVG9"/>
<reference evidence="1" key="2">
    <citation type="journal article" date="2019" name="IMA Fungus">
        <title>Genome sequencing and comparison of five Tilletia species to identify candidate genes for the detection of regulated species infecting wheat.</title>
        <authorList>
            <person name="Nguyen H.D.T."/>
            <person name="Sultana T."/>
            <person name="Kesanakurti P."/>
            <person name="Hambleton S."/>
        </authorList>
    </citation>
    <scope>NUCLEOTIDE SEQUENCE</scope>
    <source>
        <strain evidence="1">DAOMC 236426</strain>
    </source>
</reference>